<reference evidence="8" key="1">
    <citation type="submission" date="2021-01" db="EMBL/GenBank/DDBJ databases">
        <authorList>
            <person name="Corre E."/>
            <person name="Pelletier E."/>
            <person name="Niang G."/>
            <person name="Scheremetjew M."/>
            <person name="Finn R."/>
            <person name="Kale V."/>
            <person name="Holt S."/>
            <person name="Cochrane G."/>
            <person name="Meng A."/>
            <person name="Brown T."/>
            <person name="Cohen L."/>
        </authorList>
    </citation>
    <scope>NUCLEOTIDE SEQUENCE</scope>
    <source>
        <strain evidence="8">CCMP644</strain>
    </source>
</reference>
<feature type="domain" description="Ion transport" evidence="7">
    <location>
        <begin position="118"/>
        <end position="238"/>
    </location>
</feature>
<organism evidence="8">
    <name type="scientific">Hemiselmis andersenii</name>
    <name type="common">Cryptophyte alga</name>
    <dbReference type="NCBI Taxonomy" id="464988"/>
    <lineage>
        <taxon>Eukaryota</taxon>
        <taxon>Cryptophyceae</taxon>
        <taxon>Cryptomonadales</taxon>
        <taxon>Hemiselmidaceae</taxon>
        <taxon>Hemiselmis</taxon>
    </lineage>
</organism>
<dbReference type="InterPro" id="IPR005821">
    <property type="entry name" value="Ion_trans_dom"/>
</dbReference>
<evidence type="ECO:0000256" key="1">
    <source>
        <dbReference type="ARBA" id="ARBA00004141"/>
    </source>
</evidence>
<feature type="region of interest" description="Disordered" evidence="5">
    <location>
        <begin position="286"/>
        <end position="320"/>
    </location>
</feature>
<evidence type="ECO:0000256" key="5">
    <source>
        <dbReference type="SAM" id="MobiDB-lite"/>
    </source>
</evidence>
<dbReference type="GO" id="GO:0005216">
    <property type="term" value="F:monoatomic ion channel activity"/>
    <property type="evidence" value="ECO:0007669"/>
    <property type="project" value="InterPro"/>
</dbReference>
<dbReference type="Gene3D" id="1.20.120.350">
    <property type="entry name" value="Voltage-gated potassium channels. Chain C"/>
    <property type="match status" value="1"/>
</dbReference>
<keyword evidence="4 6" id="KW-0472">Membrane</keyword>
<dbReference type="GO" id="GO:0016020">
    <property type="term" value="C:membrane"/>
    <property type="evidence" value="ECO:0007669"/>
    <property type="project" value="UniProtKB-SubCell"/>
</dbReference>
<dbReference type="InterPro" id="IPR027359">
    <property type="entry name" value="Volt_channel_dom_sf"/>
</dbReference>
<evidence type="ECO:0000256" key="3">
    <source>
        <dbReference type="ARBA" id="ARBA00022989"/>
    </source>
</evidence>
<dbReference type="AlphaFoldDB" id="A0A6U4S7N0"/>
<gene>
    <name evidence="8" type="ORF">HAND00432_LOCUS2234</name>
</gene>
<feature type="transmembrane region" description="Helical" evidence="6">
    <location>
        <begin position="143"/>
        <end position="163"/>
    </location>
</feature>
<name>A0A6U4S7N0_HEMAN</name>
<sequence>MIHWPSTEKPKTPSLAEGLEPTCKCDLWKNGGLADQQGVKQRHTLSGRPEPQDTQGGRCIRCHLPVETQSVWAAHNDTAILVRPMAVTDSRMSEWEAWQSWALRILYSPSTKYYYGVMVVVNVGEIIATILRPNRSPHDVWFISLEVLVVFLLVAEVIVRAIAEQGKFLSSKSNIFDLFVAILCASMLVAATLMPSLLIWLPDWEKIAIVRIRDTLRVLRLVFLFKNHRKAQLVGKTLAPVQLRVDETAEGFDDESQRPLFGAESPAFGALDPAVDFGNTFKMPDQSADSLTSPQSTFSIPAAHMPMMARRSSPSGSEQA</sequence>
<feature type="compositionally biased region" description="Polar residues" evidence="5">
    <location>
        <begin position="287"/>
        <end position="299"/>
    </location>
</feature>
<evidence type="ECO:0000256" key="2">
    <source>
        <dbReference type="ARBA" id="ARBA00022692"/>
    </source>
</evidence>
<evidence type="ECO:0000256" key="4">
    <source>
        <dbReference type="ARBA" id="ARBA00023136"/>
    </source>
</evidence>
<evidence type="ECO:0000259" key="7">
    <source>
        <dbReference type="Pfam" id="PF00520"/>
    </source>
</evidence>
<dbReference type="PANTHER" id="PTHR38483:SF1">
    <property type="entry name" value="ION TRANSPORT DOMAIN-CONTAINING PROTEIN"/>
    <property type="match status" value="1"/>
</dbReference>
<comment type="subcellular location">
    <subcellularLocation>
        <location evidence="1">Membrane</location>
        <topology evidence="1">Multi-pass membrane protein</topology>
    </subcellularLocation>
</comment>
<evidence type="ECO:0000313" key="8">
    <source>
        <dbReference type="EMBL" id="CAD8947716.1"/>
    </source>
</evidence>
<evidence type="ECO:0000256" key="6">
    <source>
        <dbReference type="SAM" id="Phobius"/>
    </source>
</evidence>
<dbReference type="SUPFAM" id="SSF81324">
    <property type="entry name" value="Voltage-gated potassium channels"/>
    <property type="match status" value="1"/>
</dbReference>
<feature type="transmembrane region" description="Helical" evidence="6">
    <location>
        <begin position="113"/>
        <end position="131"/>
    </location>
</feature>
<dbReference type="EMBL" id="HBFX01003557">
    <property type="protein sequence ID" value="CAD8947716.1"/>
    <property type="molecule type" value="Transcribed_RNA"/>
</dbReference>
<feature type="transmembrane region" description="Helical" evidence="6">
    <location>
        <begin position="175"/>
        <end position="201"/>
    </location>
</feature>
<protein>
    <recommendedName>
        <fullName evidence="7">Ion transport domain-containing protein</fullName>
    </recommendedName>
</protein>
<dbReference type="PANTHER" id="PTHR38483">
    <property type="entry name" value="CHROMOSOME 1, WHOLE GENOME SHOTGUN SEQUENCE"/>
    <property type="match status" value="1"/>
</dbReference>
<dbReference type="Pfam" id="PF00520">
    <property type="entry name" value="Ion_trans"/>
    <property type="match status" value="1"/>
</dbReference>
<accession>A0A6U4S7N0</accession>
<proteinExistence type="predicted"/>
<keyword evidence="2 6" id="KW-0812">Transmembrane</keyword>
<keyword evidence="3 6" id="KW-1133">Transmembrane helix</keyword>